<reference evidence="9" key="1">
    <citation type="submission" date="2014-03" db="EMBL/GenBank/DDBJ databases">
        <authorList>
            <person name="Aksoy S."/>
            <person name="Warren W."/>
            <person name="Wilson R.K."/>
        </authorList>
    </citation>
    <scope>NUCLEOTIDE SEQUENCE [LARGE SCALE GENOMIC DNA]</scope>
    <source>
        <strain evidence="9">IAEA</strain>
    </source>
</reference>
<dbReference type="InterPro" id="IPR006612">
    <property type="entry name" value="THAP_Znf"/>
</dbReference>
<evidence type="ECO:0000313" key="8">
    <source>
        <dbReference type="EnsemblMetazoa" id="GBRI012300-PA"/>
    </source>
</evidence>
<keyword evidence="1" id="KW-0479">Metal-binding</keyword>
<accession>A0A1A9WAK5</accession>
<dbReference type="VEuPathDB" id="VectorBase:GBRI012300"/>
<name>A0A1A9WAK5_9MUSC</name>
<dbReference type="PROSITE" id="PS50950">
    <property type="entry name" value="ZF_THAP"/>
    <property type="match status" value="1"/>
</dbReference>
<proteinExistence type="predicted"/>
<organism evidence="8 9">
    <name type="scientific">Glossina brevipalpis</name>
    <dbReference type="NCBI Taxonomy" id="37001"/>
    <lineage>
        <taxon>Eukaryota</taxon>
        <taxon>Metazoa</taxon>
        <taxon>Ecdysozoa</taxon>
        <taxon>Arthropoda</taxon>
        <taxon>Hexapoda</taxon>
        <taxon>Insecta</taxon>
        <taxon>Pterygota</taxon>
        <taxon>Neoptera</taxon>
        <taxon>Endopterygota</taxon>
        <taxon>Diptera</taxon>
        <taxon>Brachycera</taxon>
        <taxon>Muscomorpha</taxon>
        <taxon>Hippoboscoidea</taxon>
        <taxon>Glossinidae</taxon>
        <taxon>Glossina</taxon>
    </lineage>
</organism>
<keyword evidence="9" id="KW-1185">Reference proteome</keyword>
<keyword evidence="4 5" id="KW-0238">DNA-binding</keyword>
<evidence type="ECO:0000256" key="5">
    <source>
        <dbReference type="PROSITE-ProRule" id="PRU00309"/>
    </source>
</evidence>
<evidence type="ECO:0000256" key="6">
    <source>
        <dbReference type="SAM" id="MobiDB-lite"/>
    </source>
</evidence>
<evidence type="ECO:0000259" key="7">
    <source>
        <dbReference type="PROSITE" id="PS50950"/>
    </source>
</evidence>
<dbReference type="GO" id="GO:0008270">
    <property type="term" value="F:zinc ion binding"/>
    <property type="evidence" value="ECO:0007669"/>
    <property type="project" value="UniProtKB-KW"/>
</dbReference>
<feature type="region of interest" description="Disordered" evidence="6">
    <location>
        <begin position="115"/>
        <end position="156"/>
    </location>
</feature>
<protein>
    <recommendedName>
        <fullName evidence="7">THAP-type domain-containing protein</fullName>
    </recommendedName>
</protein>
<feature type="domain" description="THAP-type" evidence="7">
    <location>
        <begin position="1"/>
        <end position="82"/>
    </location>
</feature>
<evidence type="ECO:0000256" key="2">
    <source>
        <dbReference type="ARBA" id="ARBA00022771"/>
    </source>
</evidence>
<dbReference type="SUPFAM" id="SSF57716">
    <property type="entry name" value="Glucocorticoid receptor-like (DNA-binding domain)"/>
    <property type="match status" value="1"/>
</dbReference>
<evidence type="ECO:0000256" key="1">
    <source>
        <dbReference type="ARBA" id="ARBA00022723"/>
    </source>
</evidence>
<dbReference type="SMART" id="SM00980">
    <property type="entry name" value="THAP"/>
    <property type="match status" value="1"/>
</dbReference>
<reference evidence="8" key="2">
    <citation type="submission" date="2020-05" db="UniProtKB">
        <authorList>
            <consortium name="EnsemblMetazoa"/>
        </authorList>
    </citation>
    <scope>IDENTIFICATION</scope>
    <source>
        <strain evidence="8">IAEA</strain>
    </source>
</reference>
<sequence length="296" mass="34306">MVHLRKCVVEQCSSNKLSKRIQLKGMFRIRPEKVEMWLGLIGKEVDVNKEYFICEDHFEKDDFSSYTIYRKMIKREAIPTRNLQMCRSATKETKQIAQSLKGEINLQQQLEMNSTEEARKISQSVEDEINPREQKEAFGSADALQPEQSNGGLADEQHTIVRGDIWNYPSTSEDARKKGLKISYEWLRTENGVLISEPSENHLNDEIEKLEKKVCSLEEKNGLLKEQLEAQEPACRIANASDDAKVLAELIYTNKDYYTEAEKSICQLLYMHCPNCYTFMREHLEIRLPETTLLNS</sequence>
<dbReference type="EnsemblMetazoa" id="GBRI012300-RA">
    <property type="protein sequence ID" value="GBRI012300-PA"/>
    <property type="gene ID" value="GBRI012300"/>
</dbReference>
<evidence type="ECO:0000313" key="9">
    <source>
        <dbReference type="Proteomes" id="UP000091820"/>
    </source>
</evidence>
<dbReference type="Proteomes" id="UP000091820">
    <property type="component" value="Unassembled WGS sequence"/>
</dbReference>
<keyword evidence="3" id="KW-0862">Zinc</keyword>
<dbReference type="AlphaFoldDB" id="A0A1A9WAK5"/>
<dbReference type="GO" id="GO:0003677">
    <property type="term" value="F:DNA binding"/>
    <property type="evidence" value="ECO:0007669"/>
    <property type="project" value="UniProtKB-UniRule"/>
</dbReference>
<evidence type="ECO:0000256" key="3">
    <source>
        <dbReference type="ARBA" id="ARBA00022833"/>
    </source>
</evidence>
<evidence type="ECO:0000256" key="4">
    <source>
        <dbReference type="ARBA" id="ARBA00023125"/>
    </source>
</evidence>
<dbReference type="Pfam" id="PF05485">
    <property type="entry name" value="THAP"/>
    <property type="match status" value="1"/>
</dbReference>
<keyword evidence="2 5" id="KW-0863">Zinc-finger</keyword>